<sequence>MYIYIPSIIDFSVYFRANPKTMASFPFQITPLLCFLLLLLSSPTFSFQKTISKENFLKSSKNRAEKLIRQLNLFPKHDINIVSEEYSTAISPGIVETSFVFPSIANSSGPSVQDLGHHAGYFRLPHTEGARMFYFFFESRTNKNAPVVIWLTGGPGCASELALFYENGPFHITNDLSLVWNDFGWDKVSNLIYVDQPTGTGFSYSTSEDDIRHDETGVSNDLYDFLQAFFKKHPEYAKNDFYITGESYAGHYIPVLATRVNKGNKNYEGTHINLKGFAIGNGLTNPETQYPLYRDYALQMKLINQAEYYSLNNSVTQCAQAAHSCGTNGEDTCQIASYVCNSLFQEILNIAGNGLNFYDIRKQCEGQLCYDFSKMENFLDQQTVKTALGVGNIDFVSCSTTVHEAMSTDLMRNFETGIPALLEDGIKVLIYAGEYDLICNWLGNSKWVKEMVWSGQKAFLAAPFVPFKVDGAEAGLKQSYGPLSFLKVHNAGHLVPMDQPKAALEMLQRYLILFSVEYVLAFNLAVRRGHLEKERKIRMGR</sequence>
<organism evidence="1 2">
    <name type="scientific">Catharanthus roseus</name>
    <name type="common">Madagascar periwinkle</name>
    <name type="synonym">Vinca rosea</name>
    <dbReference type="NCBI Taxonomy" id="4058"/>
    <lineage>
        <taxon>Eukaryota</taxon>
        <taxon>Viridiplantae</taxon>
        <taxon>Streptophyta</taxon>
        <taxon>Embryophyta</taxon>
        <taxon>Tracheophyta</taxon>
        <taxon>Spermatophyta</taxon>
        <taxon>Magnoliopsida</taxon>
        <taxon>eudicotyledons</taxon>
        <taxon>Gunneridae</taxon>
        <taxon>Pentapetalae</taxon>
        <taxon>asterids</taxon>
        <taxon>lamiids</taxon>
        <taxon>Gentianales</taxon>
        <taxon>Apocynaceae</taxon>
        <taxon>Rauvolfioideae</taxon>
        <taxon>Vinceae</taxon>
        <taxon>Catharanthinae</taxon>
        <taxon>Catharanthus</taxon>
    </lineage>
</organism>
<evidence type="ECO:0000313" key="2">
    <source>
        <dbReference type="Proteomes" id="UP001060085"/>
    </source>
</evidence>
<name>A0ACC0B0W8_CATRO</name>
<reference evidence="2" key="1">
    <citation type="journal article" date="2023" name="Nat. Plants">
        <title>Single-cell RNA sequencing provides a high-resolution roadmap for understanding the multicellular compartmentation of specialized metabolism.</title>
        <authorList>
            <person name="Sun S."/>
            <person name="Shen X."/>
            <person name="Li Y."/>
            <person name="Li Y."/>
            <person name="Wang S."/>
            <person name="Li R."/>
            <person name="Zhang H."/>
            <person name="Shen G."/>
            <person name="Guo B."/>
            <person name="Wei J."/>
            <person name="Xu J."/>
            <person name="St-Pierre B."/>
            <person name="Chen S."/>
            <person name="Sun C."/>
        </authorList>
    </citation>
    <scope>NUCLEOTIDE SEQUENCE [LARGE SCALE GENOMIC DNA]</scope>
</reference>
<gene>
    <name evidence="1" type="ORF">M9H77_16257</name>
</gene>
<dbReference type="Proteomes" id="UP001060085">
    <property type="component" value="Linkage Group LG04"/>
</dbReference>
<dbReference type="EMBL" id="CM044704">
    <property type="protein sequence ID" value="KAI5666404.1"/>
    <property type="molecule type" value="Genomic_DNA"/>
</dbReference>
<protein>
    <submittedName>
        <fullName evidence="1">Uncharacterized protein</fullName>
    </submittedName>
</protein>
<evidence type="ECO:0000313" key="1">
    <source>
        <dbReference type="EMBL" id="KAI5666404.1"/>
    </source>
</evidence>
<comment type="caution">
    <text evidence="1">The sequence shown here is derived from an EMBL/GenBank/DDBJ whole genome shotgun (WGS) entry which is preliminary data.</text>
</comment>
<proteinExistence type="predicted"/>
<keyword evidence="2" id="KW-1185">Reference proteome</keyword>
<accession>A0ACC0B0W8</accession>